<protein>
    <recommendedName>
        <fullName evidence="5">Isomerase YbhE</fullName>
    </recommendedName>
</protein>
<dbReference type="Gene3D" id="2.130.10.10">
    <property type="entry name" value="YVTN repeat-like/Quinoprotein amine dehydrogenase"/>
    <property type="match status" value="1"/>
</dbReference>
<reference evidence="3 4" key="1">
    <citation type="submission" date="2016-08" db="EMBL/GenBank/DDBJ databases">
        <authorList>
            <consortium name="Lentinula edodes genome sequencing consortium"/>
            <person name="Sakamoto Y."/>
            <person name="Nakade K."/>
            <person name="Sato S."/>
            <person name="Yoshida Y."/>
            <person name="Miyazaki K."/>
            <person name="Natsume S."/>
            <person name="Konno N."/>
        </authorList>
    </citation>
    <scope>NUCLEOTIDE SEQUENCE [LARGE SCALE GENOMIC DNA]</scope>
    <source>
        <strain evidence="3 4">NBRC 111202</strain>
    </source>
</reference>
<proteinExistence type="inferred from homology"/>
<dbReference type="PANTHER" id="PTHR30344">
    <property type="entry name" value="6-PHOSPHOGLUCONOLACTONASE-RELATED"/>
    <property type="match status" value="1"/>
</dbReference>
<evidence type="ECO:0000313" key="3">
    <source>
        <dbReference type="EMBL" id="GAW10576.1"/>
    </source>
</evidence>
<dbReference type="InterPro" id="IPR019405">
    <property type="entry name" value="Lactonase_7-beta_prop"/>
</dbReference>
<feature type="compositionally biased region" description="Low complexity" evidence="2">
    <location>
        <begin position="322"/>
        <end position="334"/>
    </location>
</feature>
<organism evidence="3 4">
    <name type="scientific">Lentinula edodes</name>
    <name type="common">Shiitake mushroom</name>
    <name type="synonym">Lentinus edodes</name>
    <dbReference type="NCBI Taxonomy" id="5353"/>
    <lineage>
        <taxon>Eukaryota</taxon>
        <taxon>Fungi</taxon>
        <taxon>Dikarya</taxon>
        <taxon>Basidiomycota</taxon>
        <taxon>Agaricomycotina</taxon>
        <taxon>Agaricomycetes</taxon>
        <taxon>Agaricomycetidae</taxon>
        <taxon>Agaricales</taxon>
        <taxon>Marasmiineae</taxon>
        <taxon>Omphalotaceae</taxon>
        <taxon>Lentinula</taxon>
    </lineage>
</organism>
<dbReference type="GO" id="GO:0017057">
    <property type="term" value="F:6-phosphogluconolactonase activity"/>
    <property type="evidence" value="ECO:0007669"/>
    <property type="project" value="TreeGrafter"/>
</dbReference>
<dbReference type="InterPro" id="IPR015943">
    <property type="entry name" value="WD40/YVTN_repeat-like_dom_sf"/>
</dbReference>
<dbReference type="SUPFAM" id="SSF101898">
    <property type="entry name" value="NHL repeat"/>
    <property type="match status" value="1"/>
</dbReference>
<dbReference type="Proteomes" id="UP000188533">
    <property type="component" value="Unassembled WGS sequence"/>
</dbReference>
<dbReference type="EMBL" id="BDGU01001866">
    <property type="protein sequence ID" value="GAW10576.1"/>
    <property type="molecule type" value="Genomic_DNA"/>
</dbReference>
<dbReference type="OrthoDB" id="9972196at2759"/>
<evidence type="ECO:0008006" key="5">
    <source>
        <dbReference type="Google" id="ProtNLM"/>
    </source>
</evidence>
<keyword evidence="4" id="KW-1185">Reference proteome</keyword>
<dbReference type="Pfam" id="PF10282">
    <property type="entry name" value="Lactonase"/>
    <property type="match status" value="1"/>
</dbReference>
<evidence type="ECO:0000256" key="1">
    <source>
        <dbReference type="ARBA" id="ARBA00005564"/>
    </source>
</evidence>
<dbReference type="PANTHER" id="PTHR30344:SF1">
    <property type="entry name" value="6-PHOSPHOGLUCONOLACTONASE"/>
    <property type="match status" value="1"/>
</dbReference>
<comment type="similarity">
    <text evidence="1">Belongs to the cycloisomerase 2 family.</text>
</comment>
<evidence type="ECO:0000313" key="4">
    <source>
        <dbReference type="Proteomes" id="UP000188533"/>
    </source>
</evidence>
<comment type="caution">
    <text evidence="3">The sequence shown here is derived from an EMBL/GenBank/DDBJ whole genome shotgun (WGS) entry which is preliminary data.</text>
</comment>
<evidence type="ECO:0000256" key="2">
    <source>
        <dbReference type="SAM" id="MobiDB-lite"/>
    </source>
</evidence>
<dbReference type="InterPro" id="IPR050282">
    <property type="entry name" value="Cycloisomerase_2"/>
</dbReference>
<sequence>MVNFTILAGGFSVPGLISTYVFNNDTNTLSIAAQSLSGDDPSWIALHPQDPNVLYSVNEIQTIGNLQSFTINNDTSLSLIDTVSTQGVGPTFTNPLSTGEVSAMNFGSPNCSFISTDPSDPLHFIPTNSSVVAFPIPEGGKSNPHMSLEYNDEVLVADLGADKIWRIGKNDPSGNGSFTVQGQIDRDPGSGPRRLAIYNDILFVVSETTSTLTAQRIPAGPNGTTSSLLANISTFPADALPGSKFAAAELLISTPTERFPNPLIYVSNRNIGSTIDPKGDTIAIFEFVNGTTLTLSTPEFNNTVTNAKRMKRVSRSSTLRRNNISSESSTSNSEGAGYSFNLLAQVPTGLQQIRSMTLGRVDNGGDAYIVAGATTTGGVSILERVDGGRNLTLLANNQDVQNRTSFVFLPSS</sequence>
<gene>
    <name evidence="3" type="ORF">LENED_012859</name>
</gene>
<name>A0A1Q3ETM1_LENED</name>
<feature type="region of interest" description="Disordered" evidence="2">
    <location>
        <begin position="311"/>
        <end position="334"/>
    </location>
</feature>
<reference evidence="3 4" key="2">
    <citation type="submission" date="2017-02" db="EMBL/GenBank/DDBJ databases">
        <title>A genome survey and senescence transcriptome analysis in Lentinula edodes.</title>
        <authorList>
            <person name="Sakamoto Y."/>
            <person name="Nakade K."/>
            <person name="Sato S."/>
            <person name="Yoshida Y."/>
            <person name="Miyazaki K."/>
            <person name="Natsume S."/>
            <person name="Konno N."/>
        </authorList>
    </citation>
    <scope>NUCLEOTIDE SEQUENCE [LARGE SCALE GENOMIC DNA]</scope>
    <source>
        <strain evidence="3 4">NBRC 111202</strain>
    </source>
</reference>
<accession>A0A1Q3ETM1</accession>
<dbReference type="STRING" id="5353.A0A1Q3ETM1"/>
<dbReference type="AlphaFoldDB" id="A0A1Q3ETM1"/>